<keyword evidence="4" id="KW-0268">Exocytosis</keyword>
<accession>A0AAN9BEA1</accession>
<evidence type="ECO:0000256" key="2">
    <source>
        <dbReference type="ARBA" id="ARBA00017524"/>
    </source>
</evidence>
<keyword evidence="3" id="KW-0813">Transport</keyword>
<keyword evidence="11" id="KW-1185">Reference proteome</keyword>
<dbReference type="InterPro" id="IPR048627">
    <property type="entry name" value="Sec10_HB"/>
</dbReference>
<evidence type="ECO:0000259" key="8">
    <source>
        <dbReference type="Pfam" id="PF07393"/>
    </source>
</evidence>
<reference evidence="10 11" key="1">
    <citation type="submission" date="2024-02" db="EMBL/GenBank/DDBJ databases">
        <title>Chromosome-scale genome assembly of the rough periwinkle Littorina saxatilis.</title>
        <authorList>
            <person name="De Jode A."/>
            <person name="Faria R."/>
            <person name="Formenti G."/>
            <person name="Sims Y."/>
            <person name="Smith T.P."/>
            <person name="Tracey A."/>
            <person name="Wood J.M.D."/>
            <person name="Zagrodzka Z.B."/>
            <person name="Johannesson K."/>
            <person name="Butlin R.K."/>
            <person name="Leder E.H."/>
        </authorList>
    </citation>
    <scope>NUCLEOTIDE SEQUENCE [LARGE SCALE GENOMIC DNA]</scope>
    <source>
        <strain evidence="10">Snail1</strain>
        <tissue evidence="10">Muscle</tissue>
    </source>
</reference>
<evidence type="ECO:0000256" key="7">
    <source>
        <dbReference type="SAM" id="Coils"/>
    </source>
</evidence>
<dbReference type="PANTHER" id="PTHR12100">
    <property type="entry name" value="SEC10"/>
    <property type="match status" value="1"/>
</dbReference>
<comment type="caution">
    <text evidence="10">The sequence shown here is derived from an EMBL/GenBank/DDBJ whole genome shotgun (WGS) entry which is preliminary data.</text>
</comment>
<dbReference type="Pfam" id="PF20667">
    <property type="entry name" value="Sec10_N"/>
    <property type="match status" value="1"/>
</dbReference>
<dbReference type="EMBL" id="JBAMIC010000008">
    <property type="protein sequence ID" value="KAK7104250.1"/>
    <property type="molecule type" value="Genomic_DNA"/>
</dbReference>
<name>A0AAN9BEA1_9CAEN</name>
<dbReference type="Proteomes" id="UP001374579">
    <property type="component" value="Unassembled WGS sequence"/>
</dbReference>
<keyword evidence="5 7" id="KW-0175">Coiled coil</keyword>
<evidence type="ECO:0000256" key="6">
    <source>
        <dbReference type="ARBA" id="ARBA00031471"/>
    </source>
</evidence>
<dbReference type="GO" id="GO:0006887">
    <property type="term" value="P:exocytosis"/>
    <property type="evidence" value="ECO:0007669"/>
    <property type="project" value="UniProtKB-KW"/>
</dbReference>
<dbReference type="GO" id="GO:0006893">
    <property type="term" value="P:Golgi to plasma membrane transport"/>
    <property type="evidence" value="ECO:0007669"/>
    <property type="project" value="TreeGrafter"/>
</dbReference>
<feature type="domain" description="Exocyst complex component Sec10 N-terminal" evidence="9">
    <location>
        <begin position="41"/>
        <end position="145"/>
    </location>
</feature>
<sequence length="710" mass="81611">MSVEELDQEPFSVHEFVERLTSKTMGARARGRPEDFDPMMLHGAFEKMISDLQEKNAKVQKDIDSWEAAAREEEKRHWGRVGELQKTNQNLYTDFQKLDERISYVATKVVHLGDQLEGVNTPRARAVEAQRLMNYLAEFLQEQPLTSAVLTDPFQLMVTADIIQKLHMIALELPVGGRFDRARQKIAEKYDHVEQELIEEFRLSHQQTDKRKMKRIASVLQNFKGYGKCIETFIVESQKGAFLKGSPFEEVVPLCERTWTLITEVFVNPDSVMGKFVQHIFQNRIQGHVASMLEDRSEPEQYLKNLFDLYTKTNKLAGELGKFKLGADSAFLTKLTRAIFSQHLDKYAEVELRYLHTRCGSILTHYYESKDHHKRQLQSGGIHDLKRDIQAKIGTVTKAGQGVENFGGETFLSQEVAINILQETKNAFRRCQVLSYSSDLSGNAVKIFEVLVTYLVTEHIDYAVEIGLLGIPLAEPKAQPEIYFFDIVNEANTLFHLFEKQFLDSLIPLVLSSQRHGVCLKRKRETREQLEQKIGMGLDRSITAIVGWIRFIFTTEQKKTDFKPEEDAPMQMISPACSKVVRALTAFVESIRSSLDGQNVEICMTELGKRFHRMVYEHILNFQYNSIGAMLVICDVNEYRKCVKEGMRIPIITQLFERLHALCNLLVVVPENLKVVRSGEQLADLEDSVIQNFVQHRDDYRTARIANFIK</sequence>
<dbReference type="GO" id="GO:0000145">
    <property type="term" value="C:exocyst"/>
    <property type="evidence" value="ECO:0007669"/>
    <property type="project" value="TreeGrafter"/>
</dbReference>
<dbReference type="Pfam" id="PF07393">
    <property type="entry name" value="Sec10_HB"/>
    <property type="match status" value="1"/>
</dbReference>
<feature type="coiled-coil region" evidence="7">
    <location>
        <begin position="49"/>
        <end position="76"/>
    </location>
</feature>
<organism evidence="10 11">
    <name type="scientific">Littorina saxatilis</name>
    <dbReference type="NCBI Taxonomy" id="31220"/>
    <lineage>
        <taxon>Eukaryota</taxon>
        <taxon>Metazoa</taxon>
        <taxon>Spiralia</taxon>
        <taxon>Lophotrochozoa</taxon>
        <taxon>Mollusca</taxon>
        <taxon>Gastropoda</taxon>
        <taxon>Caenogastropoda</taxon>
        <taxon>Littorinimorpha</taxon>
        <taxon>Littorinoidea</taxon>
        <taxon>Littorinidae</taxon>
        <taxon>Littorina</taxon>
    </lineage>
</organism>
<gene>
    <name evidence="10" type="ORF">V1264_019003</name>
</gene>
<dbReference type="InterPro" id="IPR009976">
    <property type="entry name" value="Sec10-like"/>
</dbReference>
<evidence type="ECO:0000256" key="3">
    <source>
        <dbReference type="ARBA" id="ARBA00022448"/>
    </source>
</evidence>
<feature type="domain" description="Exocyst complex component Sec10-like alpha-helical bundle" evidence="8">
    <location>
        <begin position="159"/>
        <end position="707"/>
    </location>
</feature>
<evidence type="ECO:0000256" key="1">
    <source>
        <dbReference type="ARBA" id="ARBA00006572"/>
    </source>
</evidence>
<proteinExistence type="inferred from homology"/>
<evidence type="ECO:0000259" key="9">
    <source>
        <dbReference type="Pfam" id="PF20667"/>
    </source>
</evidence>
<protein>
    <recommendedName>
        <fullName evidence="2">Exocyst complex component 5</fullName>
    </recommendedName>
    <alternativeName>
        <fullName evidence="6">Exocyst complex component Sec10</fullName>
    </alternativeName>
</protein>
<evidence type="ECO:0000256" key="4">
    <source>
        <dbReference type="ARBA" id="ARBA00022483"/>
    </source>
</evidence>
<dbReference type="InterPro" id="IPR048625">
    <property type="entry name" value="Sec10_N"/>
</dbReference>
<comment type="similarity">
    <text evidence="1">Belongs to the SEC10 family.</text>
</comment>
<dbReference type="AlphaFoldDB" id="A0AAN9BEA1"/>
<evidence type="ECO:0000256" key="5">
    <source>
        <dbReference type="ARBA" id="ARBA00023054"/>
    </source>
</evidence>
<evidence type="ECO:0000313" key="11">
    <source>
        <dbReference type="Proteomes" id="UP001374579"/>
    </source>
</evidence>
<evidence type="ECO:0000313" key="10">
    <source>
        <dbReference type="EMBL" id="KAK7104250.1"/>
    </source>
</evidence>
<dbReference type="PANTHER" id="PTHR12100:SF0">
    <property type="entry name" value="EXOCYST COMPLEX COMPONENT 5"/>
    <property type="match status" value="1"/>
</dbReference>